<dbReference type="InterPro" id="IPR019410">
    <property type="entry name" value="Methyltransf_16"/>
</dbReference>
<dbReference type="PANTHER" id="PTHR14614:SF132">
    <property type="entry name" value="PROTEIN-LYSINE METHYLTRANSFERASE C42C1.13"/>
    <property type="match status" value="1"/>
</dbReference>
<keyword evidence="2" id="KW-1185">Reference proteome</keyword>
<dbReference type="PANTHER" id="PTHR14614">
    <property type="entry name" value="HEPATOCELLULAR CARCINOMA-ASSOCIATED ANTIGEN"/>
    <property type="match status" value="1"/>
</dbReference>
<comment type="caution">
    <text evidence="1">The sequence shown here is derived from an EMBL/GenBank/DDBJ whole genome shotgun (WGS) entry which is preliminary data.</text>
</comment>
<name>A0AAW1R7Z1_9CHLO</name>
<dbReference type="InterPro" id="IPR029063">
    <property type="entry name" value="SAM-dependent_MTases_sf"/>
</dbReference>
<gene>
    <name evidence="1" type="ORF">WJX72_008749</name>
</gene>
<proteinExistence type="predicted"/>
<evidence type="ECO:0000313" key="2">
    <source>
        <dbReference type="Proteomes" id="UP001489004"/>
    </source>
</evidence>
<dbReference type="Proteomes" id="UP001489004">
    <property type="component" value="Unassembled WGS sequence"/>
</dbReference>
<dbReference type="Pfam" id="PF06325">
    <property type="entry name" value="PrmA"/>
    <property type="match status" value="1"/>
</dbReference>
<accession>A0AAW1R7Z1</accession>
<protein>
    <submittedName>
        <fullName evidence="1">Uncharacterized protein</fullName>
    </submittedName>
</protein>
<dbReference type="AlphaFoldDB" id="A0AAW1R7Z1"/>
<dbReference type="Gene3D" id="3.40.50.150">
    <property type="entry name" value="Vaccinia Virus protein VP39"/>
    <property type="match status" value="2"/>
</dbReference>
<reference evidence="1 2" key="1">
    <citation type="journal article" date="2024" name="Nat. Commun.">
        <title>Phylogenomics reveals the evolutionary origins of lichenization in chlorophyte algae.</title>
        <authorList>
            <person name="Puginier C."/>
            <person name="Libourel C."/>
            <person name="Otte J."/>
            <person name="Skaloud P."/>
            <person name="Haon M."/>
            <person name="Grisel S."/>
            <person name="Petersen M."/>
            <person name="Berrin J.G."/>
            <person name="Delaux P.M."/>
            <person name="Dal Grande F."/>
            <person name="Keller J."/>
        </authorList>
    </citation>
    <scope>NUCLEOTIDE SEQUENCE [LARGE SCALE GENOMIC DNA]</scope>
    <source>
        <strain evidence="1 2">SAG 2043</strain>
    </source>
</reference>
<evidence type="ECO:0000313" key="1">
    <source>
        <dbReference type="EMBL" id="KAK9829936.1"/>
    </source>
</evidence>
<dbReference type="EMBL" id="JALJOR010000001">
    <property type="protein sequence ID" value="KAK9829936.1"/>
    <property type="molecule type" value="Genomic_DNA"/>
</dbReference>
<dbReference type="SUPFAM" id="SSF53335">
    <property type="entry name" value="S-adenosyl-L-methionine-dependent methyltransferases"/>
    <property type="match status" value="1"/>
</dbReference>
<sequence length="270" mass="29382">MPGSIPQGKHVELALGLCLQPRTAQAYLHKQQAFNSLAHSVTDEDEGVPLDITLEPGIRLMQQTLRVGDMALILVVPADIDAVMDMYIDRGQEDRDPYWTRPWPSAVALAQEILERPELVRGKRVCELGAGLGVAAIAAAKAGAAEVVVLDREPLALQCALLSAVASGGAKYDVVLACDVLYEDFSVEPVAAAVPSMLKSSGTRLLLTDPAHRTEHNRKKFIELLRCGRDPFQVEEMASRDIEMDATTTDVQLMIFRRSLGGDTIGVKRL</sequence>
<organism evidence="1 2">
    <name type="scientific">[Myrmecia] bisecta</name>
    <dbReference type="NCBI Taxonomy" id="41462"/>
    <lineage>
        <taxon>Eukaryota</taxon>
        <taxon>Viridiplantae</taxon>
        <taxon>Chlorophyta</taxon>
        <taxon>core chlorophytes</taxon>
        <taxon>Trebouxiophyceae</taxon>
        <taxon>Trebouxiales</taxon>
        <taxon>Trebouxiaceae</taxon>
        <taxon>Myrmecia</taxon>
    </lineage>
</organism>